<gene>
    <name evidence="1" type="ORF">H9X91_03565</name>
</gene>
<dbReference type="RefSeq" id="WP_204802594.1">
    <property type="nucleotide sequence ID" value="NZ_JACSNX010000003.1"/>
</dbReference>
<dbReference type="EMBL" id="JACSNX010000003">
    <property type="protein sequence ID" value="MBM6850515.1"/>
    <property type="molecule type" value="Genomic_DNA"/>
</dbReference>
<sequence>MEKVRQKLTSLRSRWPRILAACLALALAFGLGMYVQSRRDVARAAEEQNASLRTSLYSLSEAVDDLPNLIESLEDGAPIPPDYNGTFTLLRLRAGAVLEQLHRSSGTKESLAHWYLYDLCGYLCDLEFSTKADLEDAYDTSWPLVDAAASKFRGGAMTQVEDRLATDKGQEILGRMGTPNVTQIMQGGT</sequence>
<proteinExistence type="predicted"/>
<evidence type="ECO:0000313" key="1">
    <source>
        <dbReference type="EMBL" id="MBM6850515.1"/>
    </source>
</evidence>
<dbReference type="Proteomes" id="UP000719500">
    <property type="component" value="Unassembled WGS sequence"/>
</dbReference>
<keyword evidence="2" id="KW-1185">Reference proteome</keyword>
<comment type="caution">
    <text evidence="1">The sequence shown here is derived from an EMBL/GenBank/DDBJ whole genome shotgun (WGS) entry which is preliminary data.</text>
</comment>
<reference evidence="1 2" key="1">
    <citation type="journal article" date="2021" name="Sci. Rep.">
        <title>The distribution of antibiotic resistance genes in chicken gut microbiota commensals.</title>
        <authorList>
            <person name="Juricova H."/>
            <person name="Matiasovicova J."/>
            <person name="Kubasova T."/>
            <person name="Cejkova D."/>
            <person name="Rychlik I."/>
        </authorList>
    </citation>
    <scope>NUCLEOTIDE SEQUENCE [LARGE SCALE GENOMIC DNA]</scope>
    <source>
        <strain evidence="1 2">An411</strain>
    </source>
</reference>
<accession>A0ABS2FTC3</accession>
<protein>
    <submittedName>
        <fullName evidence="1">Uncharacterized protein</fullName>
    </submittedName>
</protein>
<name>A0ABS2FTC3_9FIRM</name>
<evidence type="ECO:0000313" key="2">
    <source>
        <dbReference type="Proteomes" id="UP000719500"/>
    </source>
</evidence>
<organism evidence="1 2">
    <name type="scientific">Oscillibacter valericigenes</name>
    <dbReference type="NCBI Taxonomy" id="351091"/>
    <lineage>
        <taxon>Bacteria</taxon>
        <taxon>Bacillati</taxon>
        <taxon>Bacillota</taxon>
        <taxon>Clostridia</taxon>
        <taxon>Eubacteriales</taxon>
        <taxon>Oscillospiraceae</taxon>
        <taxon>Oscillibacter</taxon>
    </lineage>
</organism>